<dbReference type="AlphaFoldDB" id="A0A8H3BSK7"/>
<name>A0A8H3BSK7_9AGAM</name>
<proteinExistence type="predicted"/>
<evidence type="ECO:0000313" key="1">
    <source>
        <dbReference type="EMBL" id="CAE6465584.1"/>
    </source>
</evidence>
<comment type="caution">
    <text evidence="1">The sequence shown here is derived from an EMBL/GenBank/DDBJ whole genome shotgun (WGS) entry which is preliminary data.</text>
</comment>
<gene>
    <name evidence="1" type="ORF">RDB_LOCUS56065</name>
</gene>
<sequence>MSIAGTTSAMWRYNHSSMNFSATKLPNAPRPAPRLATIVESRDTSRVTARWRRNQRPATSVMNLAISPVIALRIPKVGRHRAVAVAEDTAADPTLNATSVARSDTLREPALMQPREGTAEEEEEVARAAIPAVALAICLVIASRGPSATTAMELGTFPRIARNLSGEHAILVAPKGISRVIAPTRAPQLKLMERGEMFSAFNDRSLCLYPSRPHIQA</sequence>
<reference evidence="1" key="1">
    <citation type="submission" date="2021-01" db="EMBL/GenBank/DDBJ databases">
        <authorList>
            <person name="Kaushik A."/>
        </authorList>
    </citation>
    <scope>NUCLEOTIDE SEQUENCE</scope>
    <source>
        <strain evidence="1">Type strain: AG8-Rh-89/</strain>
    </source>
</reference>
<dbReference type="Proteomes" id="UP000663850">
    <property type="component" value="Unassembled WGS sequence"/>
</dbReference>
<accession>A0A8H3BSK7</accession>
<protein>
    <submittedName>
        <fullName evidence="1">Uncharacterized protein</fullName>
    </submittedName>
</protein>
<dbReference type="EMBL" id="CAJMWZ010002915">
    <property type="protein sequence ID" value="CAE6465584.1"/>
    <property type="molecule type" value="Genomic_DNA"/>
</dbReference>
<evidence type="ECO:0000313" key="2">
    <source>
        <dbReference type="Proteomes" id="UP000663850"/>
    </source>
</evidence>
<organism evidence="1 2">
    <name type="scientific">Rhizoctonia solani</name>
    <dbReference type="NCBI Taxonomy" id="456999"/>
    <lineage>
        <taxon>Eukaryota</taxon>
        <taxon>Fungi</taxon>
        <taxon>Dikarya</taxon>
        <taxon>Basidiomycota</taxon>
        <taxon>Agaricomycotina</taxon>
        <taxon>Agaricomycetes</taxon>
        <taxon>Cantharellales</taxon>
        <taxon>Ceratobasidiaceae</taxon>
        <taxon>Rhizoctonia</taxon>
    </lineage>
</organism>